<evidence type="ECO:0000256" key="9">
    <source>
        <dbReference type="SAM" id="Phobius"/>
    </source>
</evidence>
<dbReference type="PIRSF" id="PIRSF005091">
    <property type="entry name" value="Mmb_sulf_HI1246"/>
    <property type="match status" value="1"/>
</dbReference>
<dbReference type="AlphaFoldDB" id="A0A1G7V741"/>
<evidence type="ECO:0000256" key="3">
    <source>
        <dbReference type="ARBA" id="ARBA00022692"/>
    </source>
</evidence>
<evidence type="ECO:0000256" key="1">
    <source>
        <dbReference type="ARBA" id="ARBA00004651"/>
    </source>
</evidence>
<feature type="binding site" evidence="8">
    <location>
        <position position="487"/>
    </location>
    <ligand>
        <name>Mn(2+)</name>
        <dbReference type="ChEBI" id="CHEBI:29035"/>
    </ligand>
</feature>
<dbReference type="InterPro" id="IPR000917">
    <property type="entry name" value="Sulfatase_N"/>
</dbReference>
<feature type="transmembrane region" description="Helical" evidence="9">
    <location>
        <begin position="127"/>
        <end position="145"/>
    </location>
</feature>
<keyword evidence="7" id="KW-0479">Metal-binding</keyword>
<feature type="binding site" evidence="7">
    <location>
        <position position="427"/>
    </location>
    <ligand>
        <name>substrate</name>
    </ligand>
</feature>
<dbReference type="Proteomes" id="UP000198779">
    <property type="component" value="Unassembled WGS sequence"/>
</dbReference>
<proteinExistence type="predicted"/>
<comment type="subcellular location">
    <subcellularLocation>
        <location evidence="1">Cell membrane</location>
        <topology evidence="1">Multi-pass membrane protein</topology>
    </subcellularLocation>
</comment>
<dbReference type="GO" id="GO:0016740">
    <property type="term" value="F:transferase activity"/>
    <property type="evidence" value="ECO:0007669"/>
    <property type="project" value="UniProtKB-KW"/>
</dbReference>
<keyword evidence="2" id="KW-1003">Cell membrane</keyword>
<protein>
    <submittedName>
        <fullName evidence="11">Phosphoglycerol transferase MdoB</fullName>
    </submittedName>
</protein>
<dbReference type="InterPro" id="IPR050448">
    <property type="entry name" value="OpgB/LTA_synthase_biosynth"/>
</dbReference>
<evidence type="ECO:0000256" key="7">
    <source>
        <dbReference type="PIRSR" id="PIRSR005091-2"/>
    </source>
</evidence>
<keyword evidence="11" id="KW-0808">Transferase</keyword>
<evidence type="ECO:0000259" key="10">
    <source>
        <dbReference type="Pfam" id="PF00884"/>
    </source>
</evidence>
<dbReference type="PANTHER" id="PTHR47371:SF3">
    <property type="entry name" value="PHOSPHOGLYCEROL TRANSFERASE I"/>
    <property type="match status" value="1"/>
</dbReference>
<feature type="binding site" evidence="8">
    <location>
        <position position="486"/>
    </location>
    <ligand>
        <name>Mn(2+)</name>
        <dbReference type="ChEBI" id="CHEBI:29035"/>
    </ligand>
</feature>
<feature type="transmembrane region" description="Helical" evidence="9">
    <location>
        <begin position="47"/>
        <end position="70"/>
    </location>
</feature>
<evidence type="ECO:0000256" key="6">
    <source>
        <dbReference type="PIRSR" id="PIRSR005091-1"/>
    </source>
</evidence>
<dbReference type="GO" id="GO:0046872">
    <property type="term" value="F:metal ion binding"/>
    <property type="evidence" value="ECO:0007669"/>
    <property type="project" value="UniProtKB-KW"/>
</dbReference>
<reference evidence="12" key="1">
    <citation type="submission" date="2016-10" db="EMBL/GenBank/DDBJ databases">
        <authorList>
            <person name="Varghese N."/>
            <person name="Submissions S."/>
        </authorList>
    </citation>
    <scope>NUCLEOTIDE SEQUENCE [LARGE SCALE GENOMIC DNA]</scope>
    <source>
        <strain evidence="12">BP1-148</strain>
    </source>
</reference>
<evidence type="ECO:0000256" key="8">
    <source>
        <dbReference type="PIRSR" id="PIRSR005091-3"/>
    </source>
</evidence>
<dbReference type="Pfam" id="PF00884">
    <property type="entry name" value="Sulfatase"/>
    <property type="match status" value="1"/>
</dbReference>
<dbReference type="EMBL" id="FNCQ01000005">
    <property type="protein sequence ID" value="SDG55408.1"/>
    <property type="molecule type" value="Genomic_DNA"/>
</dbReference>
<feature type="transmembrane region" description="Helical" evidence="9">
    <location>
        <begin position="77"/>
        <end position="95"/>
    </location>
</feature>
<dbReference type="SUPFAM" id="SSF53649">
    <property type="entry name" value="Alkaline phosphatase-like"/>
    <property type="match status" value="1"/>
</dbReference>
<dbReference type="CDD" id="cd16015">
    <property type="entry name" value="LTA_synthase"/>
    <property type="match status" value="1"/>
</dbReference>
<sequence length="582" mass="67548">MLSTYLQKVTWNRKFLLLFGLSVVNLLSMHGQMVLTVEYEYPFKVDAIMSNVFSCLIDATSFFLLSMLLMRGRVKRALLMTFILTALLSFCNVLYSRFFGYYLPNLVILQVGNLNDSDVIDSTLTGFRWHDLFYIFWAIFFGWLYKRYNKEDLKRLWLKTIGLLWGTMLAGVLISILMLDLLHDHDLKTSFIRFSPTKQQYAQAPNNMLYRSGFLRRALVCNDDFIQRDWELDESQKADIEQEFTDYGQRTTKATVMGTKNLIFIIVESYLSVTSDLKVDGKEITPFLNSLKRDSMVFYNGHMCPNIEMGESSDGQFIYMTGLLPLKSEITVNIVKDKMLYGLPAALINAGRLKHSHVIVPTSPTFWEQDKMNLCYGIEKMYSKFDYDKDMAGYEDLNDEQIFQMASQVETTAEQPFFSLVLTMSMHNPYTKCVEHGFMLADKSLTTEYLNYLVDCHYTDMQIEKYIKHLKQQGLYDNSVIVIAADHQAHPAHLNMADSQVIDELPLYIINGGINSSNAWTGRCNQLDVYTTLLDIYGVRSTWRGLGHSLLNANYQEYNVERLRTLSDWIIRSNYFEMMRKH</sequence>
<dbReference type="InterPro" id="IPR017850">
    <property type="entry name" value="Alkaline_phosphatase_core_sf"/>
</dbReference>
<keyword evidence="12" id="KW-1185">Reference proteome</keyword>
<evidence type="ECO:0000313" key="11">
    <source>
        <dbReference type="EMBL" id="SDG55408.1"/>
    </source>
</evidence>
<keyword evidence="5 9" id="KW-0472">Membrane</keyword>
<evidence type="ECO:0000256" key="4">
    <source>
        <dbReference type="ARBA" id="ARBA00022989"/>
    </source>
</evidence>
<keyword evidence="7" id="KW-0464">Manganese</keyword>
<gene>
    <name evidence="11" type="ORF">SAMN04487901_105116</name>
</gene>
<feature type="transmembrane region" description="Helical" evidence="9">
    <location>
        <begin position="157"/>
        <end position="179"/>
    </location>
</feature>
<keyword evidence="3 9" id="KW-0812">Transmembrane</keyword>
<evidence type="ECO:0000256" key="5">
    <source>
        <dbReference type="ARBA" id="ARBA00023136"/>
    </source>
</evidence>
<evidence type="ECO:0000256" key="2">
    <source>
        <dbReference type="ARBA" id="ARBA00022475"/>
    </source>
</evidence>
<dbReference type="Gene3D" id="3.30.1120.170">
    <property type="match status" value="1"/>
</dbReference>
<name>A0A1G7V741_9BACT</name>
<dbReference type="STRING" id="645274.SAMN04487901_105116"/>
<accession>A0A1G7V741</accession>
<dbReference type="GO" id="GO:0005886">
    <property type="term" value="C:plasma membrane"/>
    <property type="evidence" value="ECO:0007669"/>
    <property type="project" value="UniProtKB-SubCell"/>
</dbReference>
<evidence type="ECO:0000313" key="12">
    <source>
        <dbReference type="Proteomes" id="UP000198779"/>
    </source>
</evidence>
<feature type="binding site" evidence="8">
    <location>
        <position position="268"/>
    </location>
    <ligand>
        <name>Mn(2+)</name>
        <dbReference type="ChEBI" id="CHEBI:29035"/>
    </ligand>
</feature>
<dbReference type="InterPro" id="IPR012160">
    <property type="entry name" value="LtaS-like"/>
</dbReference>
<keyword evidence="4 9" id="KW-1133">Transmembrane helix</keyword>
<feature type="active site" evidence="6">
    <location>
        <position position="312"/>
    </location>
</feature>
<dbReference type="Gene3D" id="3.40.720.10">
    <property type="entry name" value="Alkaline Phosphatase, subunit A"/>
    <property type="match status" value="1"/>
</dbReference>
<feature type="transmembrane region" description="Helical" evidence="9">
    <location>
        <begin position="15"/>
        <end position="35"/>
    </location>
</feature>
<organism evidence="11 12">
    <name type="scientific">Prevotella communis</name>
    <dbReference type="NCBI Taxonomy" id="2913614"/>
    <lineage>
        <taxon>Bacteria</taxon>
        <taxon>Pseudomonadati</taxon>
        <taxon>Bacteroidota</taxon>
        <taxon>Bacteroidia</taxon>
        <taxon>Bacteroidales</taxon>
        <taxon>Prevotellaceae</taxon>
        <taxon>Prevotella</taxon>
    </lineage>
</organism>
<dbReference type="PANTHER" id="PTHR47371">
    <property type="entry name" value="LIPOTEICHOIC ACID SYNTHASE"/>
    <property type="match status" value="1"/>
</dbReference>
<feature type="domain" description="Sulfatase N-terminal" evidence="10">
    <location>
        <begin position="260"/>
        <end position="537"/>
    </location>
</feature>